<dbReference type="KEGG" id="mbas:ALGA_2361"/>
<feature type="compositionally biased region" description="Polar residues" evidence="2">
    <location>
        <begin position="235"/>
        <end position="258"/>
    </location>
</feature>
<name>A0A1Y1CJW1_9BACT</name>
<dbReference type="InterPro" id="IPR000859">
    <property type="entry name" value="CUB_dom"/>
</dbReference>
<dbReference type="Pfam" id="PF19081">
    <property type="entry name" value="Ig_7"/>
    <property type="match status" value="1"/>
</dbReference>
<evidence type="ECO:0000313" key="5">
    <source>
        <dbReference type="Proteomes" id="UP000218267"/>
    </source>
</evidence>
<dbReference type="PANTHER" id="PTHR46908:SF8">
    <property type="entry name" value="C-TYPE LECTIN DOMAIN-CONTAINING PROTEIN"/>
    <property type="match status" value="1"/>
</dbReference>
<dbReference type="InterPro" id="IPR035914">
    <property type="entry name" value="Sperma_CUB_dom_sf"/>
</dbReference>
<dbReference type="GO" id="GO:0005975">
    <property type="term" value="P:carbohydrate metabolic process"/>
    <property type="evidence" value="ECO:0007669"/>
    <property type="project" value="UniProtKB-ARBA"/>
</dbReference>
<organism evidence="4 5">
    <name type="scientific">Labilibaculum antarcticum</name>
    <dbReference type="NCBI Taxonomy" id="1717717"/>
    <lineage>
        <taxon>Bacteria</taxon>
        <taxon>Pseudomonadati</taxon>
        <taxon>Bacteroidota</taxon>
        <taxon>Bacteroidia</taxon>
        <taxon>Marinilabiliales</taxon>
        <taxon>Marinifilaceae</taxon>
        <taxon>Labilibaculum</taxon>
    </lineage>
</organism>
<dbReference type="Pfam" id="PF13385">
    <property type="entry name" value="Laminin_G_3"/>
    <property type="match status" value="1"/>
</dbReference>
<dbReference type="SMART" id="SM00042">
    <property type="entry name" value="CUB"/>
    <property type="match status" value="1"/>
</dbReference>
<dbReference type="InterPro" id="IPR013320">
    <property type="entry name" value="ConA-like_dom_sf"/>
</dbReference>
<dbReference type="SUPFAM" id="SSF49899">
    <property type="entry name" value="Concanavalin A-like lectins/glucanases"/>
    <property type="match status" value="1"/>
</dbReference>
<dbReference type="PROSITE" id="PS01180">
    <property type="entry name" value="CUB"/>
    <property type="match status" value="1"/>
</dbReference>
<dbReference type="InterPro" id="IPR052129">
    <property type="entry name" value="Spermadhesin-Link_domain"/>
</dbReference>
<dbReference type="OrthoDB" id="9805017at2"/>
<dbReference type="Pfam" id="PF00431">
    <property type="entry name" value="CUB"/>
    <property type="match status" value="1"/>
</dbReference>
<reference evidence="4 5" key="1">
    <citation type="journal article" date="2018" name="Mar. Genomics">
        <title>Complete genome sequence of Marinifilaceae bacterium strain SPP2, isolated from the Antarctic marine sediment.</title>
        <authorList>
            <person name="Watanabe M."/>
            <person name="Kojima H."/>
            <person name="Fukui M."/>
        </authorList>
    </citation>
    <scope>NUCLEOTIDE SEQUENCE [LARGE SCALE GENOMIC DNA]</scope>
    <source>
        <strain evidence="4 5">SPP2</strain>
    </source>
</reference>
<dbReference type="CDD" id="cd00041">
    <property type="entry name" value="CUB"/>
    <property type="match status" value="1"/>
</dbReference>
<evidence type="ECO:0000256" key="1">
    <source>
        <dbReference type="ARBA" id="ARBA00023157"/>
    </source>
</evidence>
<reference evidence="5" key="2">
    <citation type="journal article" date="2020" name="Antonie Van Leeuwenhoek">
        <title>Labilibaculum antarcticum sp. nov., a novel facultative anaerobic, psychrotorelant bacterium isolated from marine sediment of Antarctica.</title>
        <authorList>
            <person name="Watanabe M."/>
            <person name="Kojima H."/>
            <person name="Fukui M."/>
        </authorList>
    </citation>
    <scope>NUCLEOTIDE SEQUENCE [LARGE SCALE GENOMIC DNA]</scope>
    <source>
        <strain evidence="5">SPP2</strain>
    </source>
</reference>
<proteinExistence type="predicted"/>
<sequence>MNSKSPVTVSTGDYFYDDGKNNDYSKNKDYTLVLKSAAGTVIRVTFESFDIESQTDCNYDWLKVFDEDGTTMSSLRGKYCGLSKPSPVLSTGSDLTFQFHSDGSVENSGWKAVIEVLDPNVSTVPTVADCLGAKTICNSFYDEPSPEIEGQGNVTNELPTGDCIPDEKNGIWYAFSPQNDIDAELKFSITPSNSKDDYDWVIFDVTDVTCEDLSSIDISTSDVFISGNTYGANNNNETGADSDQGSGNCNGPGTSNGPKWNADIPVKPNRNYVLYVSNWSESNRGYTINFNEGGTAIIYDDVLPDLDGVVQACYGEDKLKVEFSEIIPCGSLNKNDITVQIGGVAYGVADISSSNCDLGGVGSNSYIIFLDEIIADSGLAEIKITAAGIMDMCGNVNDEESTLTFTVSELTASLSVDKNPACADDDIVITANASGGTGVYTYEFFLNNTLLVSNAQYSITDNQLSSKVFVDGDKVKVEVLNENACSTTSMEINVVISSLPAAPTGAGAQSLCSTSTSTVADLSAIPPSGSTVNWYPAVTGGTVLANTEVLVNGTTYYAESENIATGCLSSSRLGVGVAASEPVINIVTAANTTCVTSIDGQIVVNDITIGSGAVEYSIDGANWQASNIFTGLSAGNYDVKIRAKIGVGYCESASKSVSVDNPTAITISQSNLIDATCSANTDGEININVSGGDQVMSFDGTDSYIALDLNYNSTTAIPEMTVAAWVKVGPASGGGGWSILDFDRSEYFNFTIGGINASDVYHVSFNTRSPSGNIHDFNSLSTIGDDQWHFVVGVYDGTDKYIYIDGELDSSTANPHSGSALGSSNTRYAFIGTGSEASTFDGAKNGGRIFDGNIADVWYFESSITSTDELKGLSQGTIPGGHTAKGHWRLNDISNGFISNLVNSDSYGQVFGMDASNITAANLYTFSCTKDGASFSLDGNISEEDSNNYKLSNLAVGDYVLTVIDHKGCTKNTLFTIENGDISLPVIIGLNDVNMCALDALTQKAIVSGIELPDVNYTDNCGGVLTVQYQIKAKDDAVLVDFGDDSDGDASGFEFPEGVNTVTYEVTDAVGLSSEMSFKVTIQKKPNPIGIFGE</sequence>
<dbReference type="RefSeq" id="WP_096429529.1">
    <property type="nucleotide sequence ID" value="NZ_AP018042.1"/>
</dbReference>
<feature type="domain" description="CUB" evidence="3">
    <location>
        <begin position="3"/>
        <end position="117"/>
    </location>
</feature>
<dbReference type="EMBL" id="AP018042">
    <property type="protein sequence ID" value="BAX80688.1"/>
    <property type="molecule type" value="Genomic_DNA"/>
</dbReference>
<dbReference type="SUPFAM" id="SSF49854">
    <property type="entry name" value="Spermadhesin, CUB domain"/>
    <property type="match status" value="1"/>
</dbReference>
<evidence type="ECO:0000256" key="2">
    <source>
        <dbReference type="SAM" id="MobiDB-lite"/>
    </source>
</evidence>
<dbReference type="AlphaFoldDB" id="A0A1Y1CJW1"/>
<protein>
    <recommendedName>
        <fullName evidence="3">CUB domain-containing protein</fullName>
    </recommendedName>
</protein>
<gene>
    <name evidence="4" type="ORF">ALGA_2361</name>
</gene>
<dbReference type="FunFam" id="2.60.120.290:FF:000005">
    <property type="entry name" value="Procollagen C-endopeptidase enhancer 1"/>
    <property type="match status" value="1"/>
</dbReference>
<accession>A0A1Y1CJW1</accession>
<evidence type="ECO:0000259" key="3">
    <source>
        <dbReference type="PROSITE" id="PS01180"/>
    </source>
</evidence>
<dbReference type="Gene3D" id="2.60.120.200">
    <property type="match status" value="1"/>
</dbReference>
<feature type="region of interest" description="Disordered" evidence="2">
    <location>
        <begin position="235"/>
        <end position="262"/>
    </location>
</feature>
<dbReference type="InterPro" id="IPR044023">
    <property type="entry name" value="Ig_7"/>
</dbReference>
<keyword evidence="5" id="KW-1185">Reference proteome</keyword>
<dbReference type="Proteomes" id="UP000218267">
    <property type="component" value="Chromosome"/>
</dbReference>
<dbReference type="Gene3D" id="2.60.120.290">
    <property type="entry name" value="Spermadhesin, CUB domain"/>
    <property type="match status" value="1"/>
</dbReference>
<keyword evidence="1" id="KW-1015">Disulfide bond</keyword>
<dbReference type="GO" id="GO:0004553">
    <property type="term" value="F:hydrolase activity, hydrolyzing O-glycosyl compounds"/>
    <property type="evidence" value="ECO:0007669"/>
    <property type="project" value="UniProtKB-ARBA"/>
</dbReference>
<evidence type="ECO:0000313" key="4">
    <source>
        <dbReference type="EMBL" id="BAX80688.1"/>
    </source>
</evidence>
<dbReference type="PANTHER" id="PTHR46908">
    <property type="entry name" value="CUBILIN-LIKE PROTEIN"/>
    <property type="match status" value="1"/>
</dbReference>